<sequence length="143" mass="16458">MTSIVEYMTDQHRCCDDSFADAEAAVSAQNWGEAGQQWDKFSRDLETHLTNEEENLFPKFEQESGIYNGPTAVMRMEHQQMREMVKSMTKALQAQSVDDYLGLSETLMILMQQHNMKEEQMLYPMTQQYLTDSAAVISSLNDL</sequence>
<accession>A0A3P1SU79</accession>
<dbReference type="GO" id="GO:0005886">
    <property type="term" value="C:plasma membrane"/>
    <property type="evidence" value="ECO:0007669"/>
    <property type="project" value="TreeGrafter"/>
</dbReference>
<proteinExistence type="predicted"/>
<dbReference type="OrthoDB" id="9792554at2"/>
<dbReference type="PANTHER" id="PTHR39966:SF3">
    <property type="entry name" value="DUF438 DOMAIN-CONTAINING PROTEIN"/>
    <property type="match status" value="1"/>
</dbReference>
<dbReference type="InterPro" id="IPR012312">
    <property type="entry name" value="Hemerythrin-like"/>
</dbReference>
<dbReference type="Gene3D" id="1.20.120.520">
    <property type="entry name" value="nmb1532 protein domain like"/>
    <property type="match status" value="1"/>
</dbReference>
<evidence type="ECO:0000313" key="3">
    <source>
        <dbReference type="Proteomes" id="UP000267535"/>
    </source>
</evidence>
<protein>
    <submittedName>
        <fullName evidence="2">Hemerythrin domain-containing protein</fullName>
    </submittedName>
</protein>
<evidence type="ECO:0000259" key="1">
    <source>
        <dbReference type="Pfam" id="PF01814"/>
    </source>
</evidence>
<gene>
    <name evidence="2" type="ORF">EHS89_06405</name>
</gene>
<organism evidence="2 3">
    <name type="scientific">Amphritea balenae</name>
    <dbReference type="NCBI Taxonomy" id="452629"/>
    <lineage>
        <taxon>Bacteria</taxon>
        <taxon>Pseudomonadati</taxon>
        <taxon>Pseudomonadota</taxon>
        <taxon>Gammaproteobacteria</taxon>
        <taxon>Oceanospirillales</taxon>
        <taxon>Oceanospirillaceae</taxon>
        <taxon>Amphritea</taxon>
    </lineage>
</organism>
<dbReference type="Pfam" id="PF01814">
    <property type="entry name" value="Hemerythrin"/>
    <property type="match status" value="1"/>
</dbReference>
<reference evidence="2 3" key="1">
    <citation type="submission" date="2018-11" db="EMBL/GenBank/DDBJ databases">
        <title>The draft genome sequence of Amphritea balenae JAMM 1525T.</title>
        <authorList>
            <person name="Fang Z."/>
            <person name="Zhang Y."/>
            <person name="Han X."/>
        </authorList>
    </citation>
    <scope>NUCLEOTIDE SEQUENCE [LARGE SCALE GENOMIC DNA]</scope>
    <source>
        <strain evidence="2 3">JAMM 1525</strain>
    </source>
</reference>
<dbReference type="AlphaFoldDB" id="A0A3P1SU79"/>
<feature type="domain" description="Hemerythrin-like" evidence="1">
    <location>
        <begin position="4"/>
        <end position="125"/>
    </location>
</feature>
<dbReference type="PANTHER" id="PTHR39966">
    <property type="entry name" value="BLL2471 PROTEIN-RELATED"/>
    <property type="match status" value="1"/>
</dbReference>
<comment type="caution">
    <text evidence="2">The sequence shown here is derived from an EMBL/GenBank/DDBJ whole genome shotgun (WGS) entry which is preliminary data.</text>
</comment>
<dbReference type="Proteomes" id="UP000267535">
    <property type="component" value="Unassembled WGS sequence"/>
</dbReference>
<evidence type="ECO:0000313" key="2">
    <source>
        <dbReference type="EMBL" id="RRD00711.1"/>
    </source>
</evidence>
<dbReference type="EMBL" id="RQXV01000002">
    <property type="protein sequence ID" value="RRD00711.1"/>
    <property type="molecule type" value="Genomic_DNA"/>
</dbReference>
<dbReference type="RefSeq" id="WP_124925294.1">
    <property type="nucleotide sequence ID" value="NZ_BMOH01000003.1"/>
</dbReference>
<name>A0A3P1SU79_9GAMM</name>
<keyword evidence="3" id="KW-1185">Reference proteome</keyword>